<dbReference type="Pfam" id="PF01757">
    <property type="entry name" value="Acyl_transf_3"/>
    <property type="match status" value="1"/>
</dbReference>
<feature type="transmembrane region" description="Helical" evidence="7">
    <location>
        <begin position="300"/>
        <end position="318"/>
    </location>
</feature>
<evidence type="ECO:0000256" key="1">
    <source>
        <dbReference type="ARBA" id="ARBA00004651"/>
    </source>
</evidence>
<keyword evidence="6 7" id="KW-0472">Membrane</keyword>
<dbReference type="PANTHER" id="PTHR40074:SF2">
    <property type="entry name" value="O-ACETYLTRANSFERASE WECH"/>
    <property type="match status" value="1"/>
</dbReference>
<feature type="transmembrane region" description="Helical" evidence="7">
    <location>
        <begin position="58"/>
        <end position="77"/>
    </location>
</feature>
<feature type="transmembrane region" description="Helical" evidence="7">
    <location>
        <begin position="12"/>
        <end position="29"/>
    </location>
</feature>
<evidence type="ECO:0000256" key="7">
    <source>
        <dbReference type="SAM" id="Phobius"/>
    </source>
</evidence>
<name>A0A9D2H0E3_9BACE</name>
<feature type="transmembrane region" description="Helical" evidence="7">
    <location>
        <begin position="267"/>
        <end position="285"/>
    </location>
</feature>
<evidence type="ECO:0000313" key="10">
    <source>
        <dbReference type="Proteomes" id="UP000824108"/>
    </source>
</evidence>
<evidence type="ECO:0000256" key="3">
    <source>
        <dbReference type="ARBA" id="ARBA00022475"/>
    </source>
</evidence>
<keyword evidence="9" id="KW-0808">Transferase</keyword>
<dbReference type="Proteomes" id="UP000824108">
    <property type="component" value="Unassembled WGS sequence"/>
</dbReference>
<organism evidence="9 10">
    <name type="scientific">Candidatus Bacteroides merdavium</name>
    <dbReference type="NCBI Taxonomy" id="2838472"/>
    <lineage>
        <taxon>Bacteria</taxon>
        <taxon>Pseudomonadati</taxon>
        <taxon>Bacteroidota</taxon>
        <taxon>Bacteroidia</taxon>
        <taxon>Bacteroidales</taxon>
        <taxon>Bacteroidaceae</taxon>
        <taxon>Bacteroides</taxon>
    </lineage>
</organism>
<dbReference type="GO" id="GO:0005886">
    <property type="term" value="C:plasma membrane"/>
    <property type="evidence" value="ECO:0007669"/>
    <property type="project" value="UniProtKB-SubCell"/>
</dbReference>
<proteinExistence type="inferred from homology"/>
<reference evidence="9" key="2">
    <citation type="submission" date="2021-04" db="EMBL/GenBank/DDBJ databases">
        <authorList>
            <person name="Gilroy R."/>
        </authorList>
    </citation>
    <scope>NUCLEOTIDE SEQUENCE</scope>
    <source>
        <strain evidence="9">CHK118-2852</strain>
    </source>
</reference>
<dbReference type="InterPro" id="IPR002656">
    <property type="entry name" value="Acyl_transf_3_dom"/>
</dbReference>
<feature type="transmembrane region" description="Helical" evidence="7">
    <location>
        <begin position="164"/>
        <end position="183"/>
    </location>
</feature>
<comment type="similarity">
    <text evidence="2">Belongs to the acyltransferase 3 family.</text>
</comment>
<protein>
    <submittedName>
        <fullName evidence="9">Acyltransferase</fullName>
    </submittedName>
</protein>
<keyword evidence="3" id="KW-1003">Cell membrane</keyword>
<evidence type="ECO:0000313" key="9">
    <source>
        <dbReference type="EMBL" id="HIZ92491.1"/>
    </source>
</evidence>
<comment type="subcellular location">
    <subcellularLocation>
        <location evidence="1">Cell membrane</location>
        <topology evidence="1">Multi-pass membrane protein</topology>
    </subcellularLocation>
</comment>
<evidence type="ECO:0000256" key="2">
    <source>
        <dbReference type="ARBA" id="ARBA00007400"/>
    </source>
</evidence>
<feature type="transmembrane region" description="Helical" evidence="7">
    <location>
        <begin position="190"/>
        <end position="218"/>
    </location>
</feature>
<comment type="caution">
    <text evidence="9">The sequence shown here is derived from an EMBL/GenBank/DDBJ whole genome shotgun (WGS) entry which is preliminary data.</text>
</comment>
<feature type="transmembrane region" description="Helical" evidence="7">
    <location>
        <begin position="330"/>
        <end position="351"/>
    </location>
</feature>
<feature type="transmembrane region" description="Helical" evidence="7">
    <location>
        <begin position="98"/>
        <end position="116"/>
    </location>
</feature>
<accession>A0A9D2H0E3</accession>
<evidence type="ECO:0000256" key="6">
    <source>
        <dbReference type="ARBA" id="ARBA00023136"/>
    </source>
</evidence>
<keyword evidence="5 7" id="KW-1133">Transmembrane helix</keyword>
<dbReference type="GO" id="GO:0016413">
    <property type="term" value="F:O-acetyltransferase activity"/>
    <property type="evidence" value="ECO:0007669"/>
    <property type="project" value="TreeGrafter"/>
</dbReference>
<gene>
    <name evidence="9" type="ORF">H9807_10320</name>
</gene>
<evidence type="ECO:0000256" key="4">
    <source>
        <dbReference type="ARBA" id="ARBA00022692"/>
    </source>
</evidence>
<keyword evidence="9" id="KW-0012">Acyltransferase</keyword>
<dbReference type="GO" id="GO:0009246">
    <property type="term" value="P:enterobacterial common antigen biosynthetic process"/>
    <property type="evidence" value="ECO:0007669"/>
    <property type="project" value="TreeGrafter"/>
</dbReference>
<dbReference type="AlphaFoldDB" id="A0A9D2H0E3"/>
<evidence type="ECO:0000259" key="8">
    <source>
        <dbReference type="Pfam" id="PF01757"/>
    </source>
</evidence>
<feature type="transmembrane region" description="Helical" evidence="7">
    <location>
        <begin position="238"/>
        <end position="255"/>
    </location>
</feature>
<feature type="domain" description="Acyltransferase 3" evidence="8">
    <location>
        <begin position="13"/>
        <end position="348"/>
    </location>
</feature>
<sequence>MNNEMLQSRTIAFLRFPLIVGVVLIHSKMSDVVIGGVKMANVTDYPVFEKFMHLFSEIFPAIAVPLFFFISGFLFFYKVETFGKQTYIQKLKKRTRTILVPYLCWNLLIIFLRLFADNFFPGLLSGRNKLTSDYIWSDWLWTFWNTQMINPDTAGTYPINYPFWFIRDLMIVMLFSPMIYLFVKKLKTYAVLILGICWLSGFWIDWVGFSITAFFFFATGAYFSIHQKNFVNLLKSKLMSLTLVYVAFIVVELCFRGAIWIEYVHEVGILFGMALAIGMTAYFLGKECCDVNSFLSESSFFVYAYHAMPLAFIIKLAFRMIQPHSGITLWLLYVLCPAITILIGLGIYYILKRYVPRFTAVITGGR</sequence>
<dbReference type="EMBL" id="DXAV01000084">
    <property type="protein sequence ID" value="HIZ92491.1"/>
    <property type="molecule type" value="Genomic_DNA"/>
</dbReference>
<dbReference type="PANTHER" id="PTHR40074">
    <property type="entry name" value="O-ACETYLTRANSFERASE WECH"/>
    <property type="match status" value="1"/>
</dbReference>
<evidence type="ECO:0000256" key="5">
    <source>
        <dbReference type="ARBA" id="ARBA00022989"/>
    </source>
</evidence>
<reference evidence="9" key="1">
    <citation type="journal article" date="2021" name="PeerJ">
        <title>Extensive microbial diversity within the chicken gut microbiome revealed by metagenomics and culture.</title>
        <authorList>
            <person name="Gilroy R."/>
            <person name="Ravi A."/>
            <person name="Getino M."/>
            <person name="Pursley I."/>
            <person name="Horton D.L."/>
            <person name="Alikhan N.F."/>
            <person name="Baker D."/>
            <person name="Gharbi K."/>
            <person name="Hall N."/>
            <person name="Watson M."/>
            <person name="Adriaenssens E.M."/>
            <person name="Foster-Nyarko E."/>
            <person name="Jarju S."/>
            <person name="Secka A."/>
            <person name="Antonio M."/>
            <person name="Oren A."/>
            <person name="Chaudhuri R.R."/>
            <person name="La Ragione R."/>
            <person name="Hildebrand F."/>
            <person name="Pallen M.J."/>
        </authorList>
    </citation>
    <scope>NUCLEOTIDE SEQUENCE</scope>
    <source>
        <strain evidence="9">CHK118-2852</strain>
    </source>
</reference>
<keyword evidence="4 7" id="KW-0812">Transmembrane</keyword>